<protein>
    <submittedName>
        <fullName evidence="7">Mannosyltransferase</fullName>
    </submittedName>
</protein>
<feature type="domain" description="LicD/FKTN/FKRP nucleotidyltransferase" evidence="6">
    <location>
        <begin position="84"/>
        <end position="189"/>
    </location>
</feature>
<evidence type="ECO:0000256" key="1">
    <source>
        <dbReference type="ARBA" id="ARBA00004167"/>
    </source>
</evidence>
<dbReference type="PANTHER" id="PTHR15407">
    <property type="entry name" value="FUKUTIN-RELATED"/>
    <property type="match status" value="1"/>
</dbReference>
<keyword evidence="2" id="KW-0812">Transmembrane</keyword>
<evidence type="ECO:0000313" key="7">
    <source>
        <dbReference type="EMBL" id="KAJ9666102.1"/>
    </source>
</evidence>
<organism evidence="7 8">
    <name type="scientific">Coniosporium apollinis</name>
    <dbReference type="NCBI Taxonomy" id="61459"/>
    <lineage>
        <taxon>Eukaryota</taxon>
        <taxon>Fungi</taxon>
        <taxon>Dikarya</taxon>
        <taxon>Ascomycota</taxon>
        <taxon>Pezizomycotina</taxon>
        <taxon>Dothideomycetes</taxon>
        <taxon>Dothideomycetes incertae sedis</taxon>
        <taxon>Coniosporium</taxon>
    </lineage>
</organism>
<dbReference type="InterPro" id="IPR007074">
    <property type="entry name" value="LicD/FKTN/FKRP_NTP_transf"/>
</dbReference>
<keyword evidence="5" id="KW-0732">Signal</keyword>
<sequence>MRTLLYASTIALAVLIGQAFAAPVETKPNLGMLKEETDHKYFHEPGNDDILGHYDVRYYHGVVSYDERTDTLRHMIRAYLQFFRAEGLETWIAHGTLLGWWWNGKMLPWDWDVDIQVSGTTLSHLATHYNRTLHHYDSPDIPIKRAYLLDVNPWARERERGDGQNIIDARWIDTRNGLYIDITGLSETHPDLWPGVVSCKNYHRYRKEDLYPLRESLYEGVPALIPNAYVKILKEEYQEKALVAAEYEG</sequence>
<evidence type="ECO:0000256" key="3">
    <source>
        <dbReference type="ARBA" id="ARBA00022989"/>
    </source>
</evidence>
<dbReference type="GO" id="GO:0016757">
    <property type="term" value="F:glycosyltransferase activity"/>
    <property type="evidence" value="ECO:0007669"/>
    <property type="project" value="UniProtKB-KW"/>
</dbReference>
<feature type="domain" description="LicD/FKTN/FKRP nucleotidyltransferase" evidence="6">
    <location>
        <begin position="200"/>
        <end position="237"/>
    </location>
</feature>
<dbReference type="PANTHER" id="PTHR15407:SF28">
    <property type="entry name" value="RIBITOL-5-PHOSPHATE TRANSFERASE FKTN"/>
    <property type="match status" value="1"/>
</dbReference>
<proteinExistence type="predicted"/>
<keyword evidence="7" id="KW-0808">Transferase</keyword>
<dbReference type="InterPro" id="IPR009644">
    <property type="entry name" value="FKTN/MNN4/W02B3.4-1"/>
</dbReference>
<evidence type="ECO:0000256" key="5">
    <source>
        <dbReference type="SAM" id="SignalP"/>
    </source>
</evidence>
<evidence type="ECO:0000256" key="4">
    <source>
        <dbReference type="ARBA" id="ARBA00023136"/>
    </source>
</evidence>
<gene>
    <name evidence="7" type="primary">MNN4_2</name>
    <name evidence="7" type="ORF">H2201_003780</name>
</gene>
<reference evidence="7" key="1">
    <citation type="submission" date="2022-10" db="EMBL/GenBank/DDBJ databases">
        <title>Culturing micro-colonial fungi from biological soil crusts in the Mojave desert and describing Neophaeococcomyces mojavensis, and introducing the new genera and species Taxawa tesnikishii.</title>
        <authorList>
            <person name="Kurbessoian T."/>
            <person name="Stajich J.E."/>
        </authorList>
    </citation>
    <scope>NUCLEOTIDE SEQUENCE</scope>
    <source>
        <strain evidence="7">TK_1</strain>
    </source>
</reference>
<dbReference type="Pfam" id="PF04991">
    <property type="entry name" value="LicD"/>
    <property type="match status" value="2"/>
</dbReference>
<keyword evidence="3" id="KW-1133">Transmembrane helix</keyword>
<name>A0ABQ9NVG2_9PEZI</name>
<evidence type="ECO:0000259" key="6">
    <source>
        <dbReference type="Pfam" id="PF04991"/>
    </source>
</evidence>
<comment type="caution">
    <text evidence="7">The sequence shown here is derived from an EMBL/GenBank/DDBJ whole genome shotgun (WGS) entry which is preliminary data.</text>
</comment>
<keyword evidence="8" id="KW-1185">Reference proteome</keyword>
<accession>A0ABQ9NVG2</accession>
<keyword evidence="4" id="KW-0472">Membrane</keyword>
<feature type="chain" id="PRO_5046812621" evidence="5">
    <location>
        <begin position="22"/>
        <end position="249"/>
    </location>
</feature>
<feature type="signal peptide" evidence="5">
    <location>
        <begin position="1"/>
        <end position="21"/>
    </location>
</feature>
<evidence type="ECO:0000313" key="8">
    <source>
        <dbReference type="Proteomes" id="UP001172684"/>
    </source>
</evidence>
<keyword evidence="7" id="KW-0328">Glycosyltransferase</keyword>
<dbReference type="EMBL" id="JAPDRL010000022">
    <property type="protein sequence ID" value="KAJ9666102.1"/>
    <property type="molecule type" value="Genomic_DNA"/>
</dbReference>
<dbReference type="Proteomes" id="UP001172684">
    <property type="component" value="Unassembled WGS sequence"/>
</dbReference>
<evidence type="ECO:0000256" key="2">
    <source>
        <dbReference type="ARBA" id="ARBA00022692"/>
    </source>
</evidence>
<comment type="subcellular location">
    <subcellularLocation>
        <location evidence="1">Membrane</location>
        <topology evidence="1">Single-pass membrane protein</topology>
    </subcellularLocation>
</comment>